<comment type="subcellular location">
    <subcellularLocation>
        <location evidence="1">Cell membrane</location>
        <topology evidence="1">Single-pass membrane protein</topology>
    </subcellularLocation>
    <subcellularLocation>
        <location evidence="2">Membrane</location>
        <topology evidence="2">Single-pass type I membrane protein</topology>
    </subcellularLocation>
</comment>
<evidence type="ECO:0000256" key="1">
    <source>
        <dbReference type="ARBA" id="ARBA00004162"/>
    </source>
</evidence>
<evidence type="ECO:0000256" key="8">
    <source>
        <dbReference type="ARBA" id="ARBA00022553"/>
    </source>
</evidence>
<sequence>MAPKPSFSPSSLLLIPLFLLFSPKSFSQSENEILLKIKQDWGDPPALSSWQAAGDHCSWPEIKCSGGFVAEIHLSNANLSKPIPASICSLKNLSFLDVSYNIIPGPFPTALYNCSSLQHLDISQNYFVGKLPGDIDKMPPGLTDLILTANNFSGDIPPSIGRLPAIKQLHFDYNLFDGIISKELGNLSTLEYLCLAVNPFPPAKIPPEFGNLKSLTYLWMARTNLVGEIPEALGRLSNLEHLDLSVNRLVGKIPLEIWMLKQLKILYLYANNLTGEISETIAASGLVEIDVSKNELNGSIPEAVGELKNLSVLYLYFNNLWGEIPASIGRLPKLTDVKLFNNKFEGVLPPEIGRYSMLWNLEVDDNLISGRLPEYLCDGKALVNLVVFNNKLNGQIPESLGSCNTLKYLQIHNNGFSGGFPARIWSAANLSVVIALNNSLTGTLPDELPQNLTRLDIQNNQFSGNIPSSAQRLLVFLGDNNNFSGELQASFSDMPLLQVLSLSGNRISGEIPPKIGLMLKFLNQLNLRRNLLSGNIPSTIGFMQTLNALDLSENHLSGEIPPQLGNLKLSYFNVSFNDLSGEIPVPLQNQAYDYFSNPKLCSSQPIPNLHTCGNKSNGSDKLSKGLLVMFIILGAILLISVVVLASFILRHHIRRKNGNNDLSDCKLTSFHTVGFSEAGIMRGITDGNLIGSGGCGKVYRVAVGPETVAVKKIWNARKLDSKLEKEFQAEVEILGSIRHDNIVKLLCCISGADSKLLVYEYLENGSLDRWLHRRRRDPSAPPLDWPTRLQIAIGAARGLCHMHHHSKPPIIHRDVKSSNILLDPMFKAKIADFGLARILSRGGEPESVSTIAGSFGYMAPECGKLRKVNEKVDVYSFGVVLLELATGREASDGGDDEDINLCDRAWRRYKQGGGAVAEALDEDVVGDSPENLAGAEMVFTLGLICTGWDPATRPTMKEVLQVLLKLERARNGSWVDGGDCGSGSGSGGALLDNKSKKGSRRKMIAELMEESDDSGLARYAGIDSLI</sequence>
<dbReference type="AlphaFoldDB" id="A0A2I0B9K1"/>
<evidence type="ECO:0000256" key="9">
    <source>
        <dbReference type="ARBA" id="ARBA00022614"/>
    </source>
</evidence>
<evidence type="ECO:0000256" key="21">
    <source>
        <dbReference type="ARBA" id="ARBA00047899"/>
    </source>
</evidence>
<keyword evidence="13" id="KW-0677">Repeat</keyword>
<comment type="catalytic activity">
    <reaction evidence="21">
        <text>L-threonyl-[protein] + ATP = O-phospho-L-threonyl-[protein] + ADP + H(+)</text>
        <dbReference type="Rhea" id="RHEA:46608"/>
        <dbReference type="Rhea" id="RHEA-COMP:11060"/>
        <dbReference type="Rhea" id="RHEA-COMP:11605"/>
        <dbReference type="ChEBI" id="CHEBI:15378"/>
        <dbReference type="ChEBI" id="CHEBI:30013"/>
        <dbReference type="ChEBI" id="CHEBI:30616"/>
        <dbReference type="ChEBI" id="CHEBI:61977"/>
        <dbReference type="ChEBI" id="CHEBI:456216"/>
        <dbReference type="EC" id="2.7.11.1"/>
    </reaction>
</comment>
<dbReference type="CDD" id="cd14066">
    <property type="entry name" value="STKc_IRAK"/>
    <property type="match status" value="1"/>
</dbReference>
<keyword evidence="6" id="KW-1003">Cell membrane</keyword>
<gene>
    <name evidence="26" type="primary">HSL1</name>
    <name evidence="26" type="ORF">AXF42_Ash007233</name>
</gene>
<dbReference type="InterPro" id="IPR050647">
    <property type="entry name" value="Plant_LRR-RLKs"/>
</dbReference>
<dbReference type="EC" id="2.7.11.1" evidence="5"/>
<dbReference type="Gene3D" id="3.30.200.20">
    <property type="entry name" value="Phosphorylase Kinase, domain 1"/>
    <property type="match status" value="1"/>
</dbReference>
<feature type="chain" id="PRO_5014127817" description="non-specific serine/threonine protein kinase" evidence="24">
    <location>
        <begin position="28"/>
        <end position="1026"/>
    </location>
</feature>
<evidence type="ECO:0000313" key="26">
    <source>
        <dbReference type="EMBL" id="PKA64488.1"/>
    </source>
</evidence>
<dbReference type="PROSITE" id="PS00108">
    <property type="entry name" value="PROTEIN_KINASE_ST"/>
    <property type="match status" value="1"/>
</dbReference>
<comment type="similarity">
    <text evidence="3">Belongs to the protein kinase superfamily. Ser/Thr protein kinase family.</text>
</comment>
<dbReference type="Pfam" id="PF00069">
    <property type="entry name" value="Pkinase"/>
    <property type="match status" value="1"/>
</dbReference>
<keyword evidence="27" id="KW-1185">Reference proteome</keyword>
<dbReference type="SUPFAM" id="SSF56112">
    <property type="entry name" value="Protein kinase-like (PK-like)"/>
    <property type="match status" value="1"/>
</dbReference>
<evidence type="ECO:0000256" key="2">
    <source>
        <dbReference type="ARBA" id="ARBA00004479"/>
    </source>
</evidence>
<keyword evidence="14" id="KW-0547">Nucleotide-binding</keyword>
<dbReference type="FunFam" id="3.80.10.10:FF:000041">
    <property type="entry name" value="LRR receptor-like serine/threonine-protein kinase ERECTA"/>
    <property type="match status" value="2"/>
</dbReference>
<keyword evidence="7" id="KW-0723">Serine/threonine-protein kinase</keyword>
<dbReference type="InterPro" id="IPR003591">
    <property type="entry name" value="Leu-rich_rpt_typical-subtyp"/>
</dbReference>
<evidence type="ECO:0000256" key="22">
    <source>
        <dbReference type="ARBA" id="ARBA00048679"/>
    </source>
</evidence>
<dbReference type="Gene3D" id="1.10.510.10">
    <property type="entry name" value="Transferase(Phosphotransferase) domain 1"/>
    <property type="match status" value="1"/>
</dbReference>
<keyword evidence="20" id="KW-0325">Glycoprotein</keyword>
<dbReference type="GO" id="GO:0005524">
    <property type="term" value="F:ATP binding"/>
    <property type="evidence" value="ECO:0007669"/>
    <property type="project" value="UniProtKB-KW"/>
</dbReference>
<dbReference type="STRING" id="1088818.A0A2I0B9K1"/>
<feature type="domain" description="Protein kinase" evidence="25">
    <location>
        <begin position="684"/>
        <end position="975"/>
    </location>
</feature>
<dbReference type="Proteomes" id="UP000236161">
    <property type="component" value="Unassembled WGS sequence"/>
</dbReference>
<dbReference type="InterPro" id="IPR000719">
    <property type="entry name" value="Prot_kinase_dom"/>
</dbReference>
<dbReference type="Gene3D" id="3.80.10.10">
    <property type="entry name" value="Ribonuclease Inhibitor"/>
    <property type="match status" value="3"/>
</dbReference>
<evidence type="ECO:0000256" key="18">
    <source>
        <dbReference type="ARBA" id="ARBA00023136"/>
    </source>
</evidence>
<evidence type="ECO:0000256" key="14">
    <source>
        <dbReference type="ARBA" id="ARBA00022741"/>
    </source>
</evidence>
<dbReference type="FunFam" id="3.80.10.10:FF:000221">
    <property type="entry name" value="Leucine-rich repeat receptor-like protein kinase PXL1"/>
    <property type="match status" value="1"/>
</dbReference>
<dbReference type="PROSITE" id="PS51450">
    <property type="entry name" value="LRR"/>
    <property type="match status" value="1"/>
</dbReference>
<reference evidence="26 27" key="1">
    <citation type="journal article" date="2017" name="Nature">
        <title>The Apostasia genome and the evolution of orchids.</title>
        <authorList>
            <person name="Zhang G.Q."/>
            <person name="Liu K.W."/>
            <person name="Li Z."/>
            <person name="Lohaus R."/>
            <person name="Hsiao Y.Y."/>
            <person name="Niu S.C."/>
            <person name="Wang J.Y."/>
            <person name="Lin Y.C."/>
            <person name="Xu Q."/>
            <person name="Chen L.J."/>
            <person name="Yoshida K."/>
            <person name="Fujiwara S."/>
            <person name="Wang Z.W."/>
            <person name="Zhang Y.Q."/>
            <person name="Mitsuda N."/>
            <person name="Wang M."/>
            <person name="Liu G.H."/>
            <person name="Pecoraro L."/>
            <person name="Huang H.X."/>
            <person name="Xiao X.J."/>
            <person name="Lin M."/>
            <person name="Wu X.Y."/>
            <person name="Wu W.L."/>
            <person name="Chen Y.Y."/>
            <person name="Chang S.B."/>
            <person name="Sakamoto S."/>
            <person name="Ohme-Takagi M."/>
            <person name="Yagi M."/>
            <person name="Zeng S.J."/>
            <person name="Shen C.Y."/>
            <person name="Yeh C.M."/>
            <person name="Luo Y.B."/>
            <person name="Tsai W.C."/>
            <person name="Van de Peer Y."/>
            <person name="Liu Z.J."/>
        </authorList>
    </citation>
    <scope>NUCLEOTIDE SEQUENCE [LARGE SCALE GENOMIC DNA]</scope>
    <source>
        <strain evidence="27">cv. Shenzhen</strain>
        <tissue evidence="26">Stem</tissue>
    </source>
</reference>
<evidence type="ECO:0000259" key="25">
    <source>
        <dbReference type="PROSITE" id="PS50011"/>
    </source>
</evidence>
<dbReference type="FunFam" id="3.80.10.10:FF:000111">
    <property type="entry name" value="LRR receptor-like serine/threonine-protein kinase ERECTA"/>
    <property type="match status" value="1"/>
</dbReference>
<name>A0A2I0B9K1_9ASPA</name>
<dbReference type="InterPro" id="IPR001611">
    <property type="entry name" value="Leu-rich_rpt"/>
</dbReference>
<dbReference type="InterPro" id="IPR013210">
    <property type="entry name" value="LRR_N_plant-typ"/>
</dbReference>
<keyword evidence="16" id="KW-0067">ATP-binding</keyword>
<evidence type="ECO:0000256" key="20">
    <source>
        <dbReference type="ARBA" id="ARBA00023180"/>
    </source>
</evidence>
<evidence type="ECO:0000256" key="16">
    <source>
        <dbReference type="ARBA" id="ARBA00022840"/>
    </source>
</evidence>
<evidence type="ECO:0000256" key="10">
    <source>
        <dbReference type="ARBA" id="ARBA00022679"/>
    </source>
</evidence>
<evidence type="ECO:0000256" key="12">
    <source>
        <dbReference type="ARBA" id="ARBA00022729"/>
    </source>
</evidence>
<dbReference type="GO" id="GO:0033612">
    <property type="term" value="F:receptor serine/threonine kinase binding"/>
    <property type="evidence" value="ECO:0007669"/>
    <property type="project" value="TreeGrafter"/>
</dbReference>
<evidence type="ECO:0000256" key="23">
    <source>
        <dbReference type="SAM" id="Phobius"/>
    </source>
</evidence>
<dbReference type="SUPFAM" id="SSF52047">
    <property type="entry name" value="RNI-like"/>
    <property type="match status" value="2"/>
</dbReference>
<dbReference type="FunFam" id="1.10.510.10:FF:000417">
    <property type="entry name" value="Leucine-rich repeat receptor-like protein kinase"/>
    <property type="match status" value="1"/>
</dbReference>
<dbReference type="SMART" id="SM00220">
    <property type="entry name" value="S_TKc"/>
    <property type="match status" value="1"/>
</dbReference>
<dbReference type="Pfam" id="PF08263">
    <property type="entry name" value="LRRNT_2"/>
    <property type="match status" value="1"/>
</dbReference>
<evidence type="ECO:0000256" key="7">
    <source>
        <dbReference type="ARBA" id="ARBA00022527"/>
    </source>
</evidence>
<evidence type="ECO:0000256" key="15">
    <source>
        <dbReference type="ARBA" id="ARBA00022777"/>
    </source>
</evidence>
<evidence type="ECO:0000256" key="24">
    <source>
        <dbReference type="SAM" id="SignalP"/>
    </source>
</evidence>
<dbReference type="InterPro" id="IPR011009">
    <property type="entry name" value="Kinase-like_dom_sf"/>
</dbReference>
<evidence type="ECO:0000256" key="6">
    <source>
        <dbReference type="ARBA" id="ARBA00022475"/>
    </source>
</evidence>
<dbReference type="PANTHER" id="PTHR48056:SF29">
    <property type="entry name" value="RECEPTOR-LIKE PROTEIN KINASE HSL1"/>
    <property type="match status" value="1"/>
</dbReference>
<dbReference type="SMART" id="SM00369">
    <property type="entry name" value="LRR_TYP"/>
    <property type="match status" value="4"/>
</dbReference>
<dbReference type="OrthoDB" id="676979at2759"/>
<keyword evidence="17 23" id="KW-1133">Transmembrane helix</keyword>
<dbReference type="EMBL" id="KZ451903">
    <property type="protein sequence ID" value="PKA64488.1"/>
    <property type="molecule type" value="Genomic_DNA"/>
</dbReference>
<dbReference type="PANTHER" id="PTHR48056">
    <property type="entry name" value="LRR RECEPTOR-LIKE SERINE/THREONINE-PROTEIN KINASE-RELATED"/>
    <property type="match status" value="1"/>
</dbReference>
<comment type="catalytic activity">
    <reaction evidence="22">
        <text>L-seryl-[protein] + ATP = O-phospho-L-seryl-[protein] + ADP + H(+)</text>
        <dbReference type="Rhea" id="RHEA:17989"/>
        <dbReference type="Rhea" id="RHEA-COMP:9863"/>
        <dbReference type="Rhea" id="RHEA-COMP:11604"/>
        <dbReference type="ChEBI" id="CHEBI:15378"/>
        <dbReference type="ChEBI" id="CHEBI:29999"/>
        <dbReference type="ChEBI" id="CHEBI:30616"/>
        <dbReference type="ChEBI" id="CHEBI:83421"/>
        <dbReference type="ChEBI" id="CHEBI:456216"/>
        <dbReference type="EC" id="2.7.11.1"/>
    </reaction>
</comment>
<keyword evidence="10" id="KW-0808">Transferase</keyword>
<evidence type="ECO:0000256" key="13">
    <source>
        <dbReference type="ARBA" id="ARBA00022737"/>
    </source>
</evidence>
<dbReference type="FunFam" id="3.80.10.10:FF:000077">
    <property type="entry name" value="LRR receptor-like serine/threonine-protein kinase ERL1"/>
    <property type="match status" value="1"/>
</dbReference>
<keyword evidence="12 24" id="KW-0732">Signal</keyword>
<keyword evidence="19 26" id="KW-0675">Receptor</keyword>
<evidence type="ECO:0000256" key="4">
    <source>
        <dbReference type="ARBA" id="ARBA00009592"/>
    </source>
</evidence>
<dbReference type="GO" id="GO:0005886">
    <property type="term" value="C:plasma membrane"/>
    <property type="evidence" value="ECO:0007669"/>
    <property type="project" value="UniProtKB-SubCell"/>
</dbReference>
<accession>A0A2I0B9K1</accession>
<feature type="signal peptide" evidence="24">
    <location>
        <begin position="1"/>
        <end position="27"/>
    </location>
</feature>
<evidence type="ECO:0000256" key="3">
    <source>
        <dbReference type="ARBA" id="ARBA00008684"/>
    </source>
</evidence>
<organism evidence="26 27">
    <name type="scientific">Apostasia shenzhenica</name>
    <dbReference type="NCBI Taxonomy" id="1088818"/>
    <lineage>
        <taxon>Eukaryota</taxon>
        <taxon>Viridiplantae</taxon>
        <taxon>Streptophyta</taxon>
        <taxon>Embryophyta</taxon>
        <taxon>Tracheophyta</taxon>
        <taxon>Spermatophyta</taxon>
        <taxon>Magnoliopsida</taxon>
        <taxon>Liliopsida</taxon>
        <taxon>Asparagales</taxon>
        <taxon>Orchidaceae</taxon>
        <taxon>Apostasioideae</taxon>
        <taxon>Apostasia</taxon>
    </lineage>
</organism>
<proteinExistence type="inferred from homology"/>
<dbReference type="InterPro" id="IPR008271">
    <property type="entry name" value="Ser/Thr_kinase_AS"/>
</dbReference>
<evidence type="ECO:0000256" key="11">
    <source>
        <dbReference type="ARBA" id="ARBA00022692"/>
    </source>
</evidence>
<dbReference type="PROSITE" id="PS50011">
    <property type="entry name" value="PROTEIN_KINASE_DOM"/>
    <property type="match status" value="1"/>
</dbReference>
<evidence type="ECO:0000256" key="5">
    <source>
        <dbReference type="ARBA" id="ARBA00012513"/>
    </source>
</evidence>
<evidence type="ECO:0000313" key="27">
    <source>
        <dbReference type="Proteomes" id="UP000236161"/>
    </source>
</evidence>
<keyword evidence="18 23" id="KW-0472">Membrane</keyword>
<dbReference type="InterPro" id="IPR032675">
    <property type="entry name" value="LRR_dom_sf"/>
</dbReference>
<keyword evidence="11 23" id="KW-0812">Transmembrane</keyword>
<evidence type="ECO:0000256" key="19">
    <source>
        <dbReference type="ARBA" id="ARBA00023170"/>
    </source>
</evidence>
<protein>
    <recommendedName>
        <fullName evidence="5">non-specific serine/threonine protein kinase</fullName>
        <ecNumber evidence="5">2.7.11.1</ecNumber>
    </recommendedName>
</protein>
<dbReference type="Pfam" id="PF00560">
    <property type="entry name" value="LRR_1"/>
    <property type="match status" value="6"/>
</dbReference>
<comment type="similarity">
    <text evidence="4">Belongs to the RLP family.</text>
</comment>
<keyword evidence="9" id="KW-0433">Leucine-rich repeat</keyword>
<dbReference type="GO" id="GO:0004674">
    <property type="term" value="F:protein serine/threonine kinase activity"/>
    <property type="evidence" value="ECO:0007669"/>
    <property type="project" value="UniProtKB-KW"/>
</dbReference>
<keyword evidence="8" id="KW-0597">Phosphoprotein</keyword>
<feature type="transmembrane region" description="Helical" evidence="23">
    <location>
        <begin position="626"/>
        <end position="649"/>
    </location>
</feature>
<evidence type="ECO:0000256" key="17">
    <source>
        <dbReference type="ARBA" id="ARBA00022989"/>
    </source>
</evidence>
<keyword evidence="15 26" id="KW-0418">Kinase</keyword>